<feature type="transmembrane region" description="Helical" evidence="1">
    <location>
        <begin position="162"/>
        <end position="180"/>
    </location>
</feature>
<dbReference type="RefSeq" id="WP_196394940.1">
    <property type="nucleotide sequence ID" value="NZ_JADNYM010000001.1"/>
</dbReference>
<sequence>MSITTTTLARTAGLSAVAAGLLFIGIQINHPHLDATFAGTAEYTVRQSLKILMAVLSLIGITGMYLPHVKRMGVLGLLGYLVFGAGYLIMMSVEVIGAVVIPAIAGTAPDYVNGVFAVATGGHAAGNIGLLLPLNSAAGLTYIIGGVLFGTALFRANVLARWAAAVLAAGTGATVAIPLLPMVNERLFALPTGLALIGLGYSLWRRTRPSTASVPIPADAALYPAGAK</sequence>
<dbReference type="EMBL" id="JADNYM010000001">
    <property type="protein sequence ID" value="MBG0738003.1"/>
    <property type="molecule type" value="Genomic_DNA"/>
</dbReference>
<dbReference type="Proteomes" id="UP000655366">
    <property type="component" value="Unassembled WGS sequence"/>
</dbReference>
<comment type="caution">
    <text evidence="2">The sequence shown here is derived from an EMBL/GenBank/DDBJ whole genome shotgun (WGS) entry which is preliminary data.</text>
</comment>
<keyword evidence="1" id="KW-0812">Transmembrane</keyword>
<dbReference type="AlphaFoldDB" id="A0A931CGM6"/>
<keyword evidence="3" id="KW-1185">Reference proteome</keyword>
<feature type="transmembrane region" description="Helical" evidence="1">
    <location>
        <begin position="78"/>
        <end position="105"/>
    </location>
</feature>
<evidence type="ECO:0000313" key="3">
    <source>
        <dbReference type="Proteomes" id="UP000655366"/>
    </source>
</evidence>
<protein>
    <recommendedName>
        <fullName evidence="4">DUF4386 family protein</fullName>
    </recommendedName>
</protein>
<feature type="transmembrane region" description="Helical" evidence="1">
    <location>
        <begin position="139"/>
        <end position="156"/>
    </location>
</feature>
<evidence type="ECO:0000313" key="2">
    <source>
        <dbReference type="EMBL" id="MBG0738003.1"/>
    </source>
</evidence>
<name>A0A931CGM6_9MICC</name>
<feature type="transmembrane region" description="Helical" evidence="1">
    <location>
        <begin position="48"/>
        <end position="66"/>
    </location>
</feature>
<reference evidence="2 3" key="1">
    <citation type="submission" date="2020-11" db="EMBL/GenBank/DDBJ databases">
        <title>Arthrobacter antarcticus sp. nov., isolated from Antarctic Soil.</title>
        <authorList>
            <person name="Li J."/>
        </authorList>
    </citation>
    <scope>NUCLEOTIDE SEQUENCE [LARGE SCALE GENOMIC DNA]</scope>
    <source>
        <strain evidence="2 3">Z1-20</strain>
    </source>
</reference>
<keyword evidence="1" id="KW-0472">Membrane</keyword>
<accession>A0A931CGM6</accession>
<evidence type="ECO:0008006" key="4">
    <source>
        <dbReference type="Google" id="ProtNLM"/>
    </source>
</evidence>
<keyword evidence="1" id="KW-1133">Transmembrane helix</keyword>
<feature type="transmembrane region" description="Helical" evidence="1">
    <location>
        <begin position="187"/>
        <end position="204"/>
    </location>
</feature>
<evidence type="ECO:0000256" key="1">
    <source>
        <dbReference type="SAM" id="Phobius"/>
    </source>
</evidence>
<feature type="transmembrane region" description="Helical" evidence="1">
    <location>
        <begin position="7"/>
        <end position="28"/>
    </location>
</feature>
<gene>
    <name evidence="2" type="ORF">IV500_00935</name>
</gene>
<organism evidence="2 3">
    <name type="scientific">Arthrobacter terrae</name>
    <dbReference type="NCBI Taxonomy" id="2935737"/>
    <lineage>
        <taxon>Bacteria</taxon>
        <taxon>Bacillati</taxon>
        <taxon>Actinomycetota</taxon>
        <taxon>Actinomycetes</taxon>
        <taxon>Micrococcales</taxon>
        <taxon>Micrococcaceae</taxon>
        <taxon>Arthrobacter</taxon>
    </lineage>
</organism>
<proteinExistence type="predicted"/>